<dbReference type="InterPro" id="IPR036770">
    <property type="entry name" value="Ankyrin_rpt-contain_sf"/>
</dbReference>
<dbReference type="GO" id="GO:0016567">
    <property type="term" value="P:protein ubiquitination"/>
    <property type="evidence" value="ECO:0007669"/>
    <property type="project" value="TreeGrafter"/>
</dbReference>
<evidence type="ECO:0000256" key="6">
    <source>
        <dbReference type="SAM" id="MobiDB-lite"/>
    </source>
</evidence>
<dbReference type="PROSITE" id="PS50297">
    <property type="entry name" value="ANK_REP_REGION"/>
    <property type="match status" value="3"/>
</dbReference>
<dbReference type="Pfam" id="PF12796">
    <property type="entry name" value="Ank_2"/>
    <property type="match status" value="1"/>
</dbReference>
<organism evidence="7 8">
    <name type="scientific">Clitoria ternatea</name>
    <name type="common">Butterfly pea</name>
    <dbReference type="NCBI Taxonomy" id="43366"/>
    <lineage>
        <taxon>Eukaryota</taxon>
        <taxon>Viridiplantae</taxon>
        <taxon>Streptophyta</taxon>
        <taxon>Embryophyta</taxon>
        <taxon>Tracheophyta</taxon>
        <taxon>Spermatophyta</taxon>
        <taxon>Magnoliopsida</taxon>
        <taxon>eudicotyledons</taxon>
        <taxon>Gunneridae</taxon>
        <taxon>Pentapetalae</taxon>
        <taxon>rosids</taxon>
        <taxon>fabids</taxon>
        <taxon>Fabales</taxon>
        <taxon>Fabaceae</taxon>
        <taxon>Papilionoideae</taxon>
        <taxon>50 kb inversion clade</taxon>
        <taxon>NPAAA clade</taxon>
        <taxon>indigoferoid/millettioid clade</taxon>
        <taxon>Phaseoleae</taxon>
        <taxon>Clitoria</taxon>
    </lineage>
</organism>
<dbReference type="Pfam" id="PF00023">
    <property type="entry name" value="Ank"/>
    <property type="match status" value="1"/>
</dbReference>
<dbReference type="PANTHER" id="PTHR24136">
    <property type="entry name" value="SOWAH (DROSOPHILA) HOMOLOG"/>
    <property type="match status" value="1"/>
</dbReference>
<dbReference type="FunFam" id="1.25.40.20:FF:000316">
    <property type="entry name" value="BRCA1-associated RING domain protein 1"/>
    <property type="match status" value="1"/>
</dbReference>
<proteinExistence type="inferred from homology"/>
<evidence type="ECO:0000256" key="3">
    <source>
        <dbReference type="ARBA" id="ARBA00022737"/>
    </source>
</evidence>
<dbReference type="AlphaFoldDB" id="A0AAN9FSX4"/>
<comment type="caution">
    <text evidence="7">The sequence shown here is derived from an EMBL/GenBank/DDBJ whole genome shotgun (WGS) entry which is preliminary data.</text>
</comment>
<evidence type="ECO:0000256" key="4">
    <source>
        <dbReference type="ARBA" id="ARBA00023043"/>
    </source>
</evidence>
<dbReference type="GO" id="GO:0005886">
    <property type="term" value="C:plasma membrane"/>
    <property type="evidence" value="ECO:0007669"/>
    <property type="project" value="UniProtKB-SubCell"/>
</dbReference>
<keyword evidence="8" id="KW-1185">Reference proteome</keyword>
<evidence type="ECO:0000256" key="5">
    <source>
        <dbReference type="PROSITE-ProRule" id="PRU00023"/>
    </source>
</evidence>
<feature type="repeat" description="ANK" evidence="5">
    <location>
        <begin position="72"/>
        <end position="104"/>
    </location>
</feature>
<feature type="compositionally biased region" description="Acidic residues" evidence="6">
    <location>
        <begin position="11"/>
        <end position="24"/>
    </location>
</feature>
<evidence type="ECO:0000313" key="8">
    <source>
        <dbReference type="Proteomes" id="UP001359559"/>
    </source>
</evidence>
<name>A0AAN9FSX4_CLITE</name>
<feature type="region of interest" description="Disordered" evidence="6">
    <location>
        <begin position="1"/>
        <end position="24"/>
    </location>
</feature>
<accession>A0AAN9FSX4</accession>
<protein>
    <submittedName>
        <fullName evidence="7">Uncharacterized protein</fullName>
    </submittedName>
</protein>
<feature type="repeat" description="ANK" evidence="5">
    <location>
        <begin position="105"/>
        <end position="137"/>
    </location>
</feature>
<dbReference type="SUPFAM" id="SSF48403">
    <property type="entry name" value="Ankyrin repeat"/>
    <property type="match status" value="1"/>
</dbReference>
<dbReference type="Proteomes" id="UP001359559">
    <property type="component" value="Unassembled WGS sequence"/>
</dbReference>
<evidence type="ECO:0000256" key="2">
    <source>
        <dbReference type="ARBA" id="ARBA00005949"/>
    </source>
</evidence>
<dbReference type="PANTHER" id="PTHR24136:SF15">
    <property type="entry name" value="ANK_REP_REGION DOMAIN-CONTAINING PROTEIN"/>
    <property type="match status" value="1"/>
</dbReference>
<dbReference type="EMBL" id="JAYKXN010000006">
    <property type="protein sequence ID" value="KAK7277443.1"/>
    <property type="molecule type" value="Genomic_DNA"/>
</dbReference>
<dbReference type="GO" id="GO:0045732">
    <property type="term" value="P:positive regulation of protein catabolic process"/>
    <property type="evidence" value="ECO:0007669"/>
    <property type="project" value="TreeGrafter"/>
</dbReference>
<keyword evidence="4 5" id="KW-0040">ANK repeat</keyword>
<comment type="subcellular location">
    <subcellularLocation>
        <location evidence="1">Cell membrane</location>
        <topology evidence="1">Peripheral membrane protein</topology>
        <orientation evidence="1">Cytoplasmic side</orientation>
    </subcellularLocation>
</comment>
<reference evidence="7 8" key="1">
    <citation type="submission" date="2024-01" db="EMBL/GenBank/DDBJ databases">
        <title>The genomes of 5 underutilized Papilionoideae crops provide insights into root nodulation and disease resistance.</title>
        <authorList>
            <person name="Yuan L."/>
        </authorList>
    </citation>
    <scope>NUCLEOTIDE SEQUENCE [LARGE SCALE GENOMIC DNA]</scope>
    <source>
        <strain evidence="7">LY-2023</strain>
        <tissue evidence="7">Leaf</tissue>
    </source>
</reference>
<sequence length="206" mass="22054">MAVPGRRNGMNDDEEDPDDNALFEEEGLLENDFDDTPPHLRDLSTAAQLGDPNALHLALDNLTGSIDEPVEDGDTALHLCCLYGHLTCVQVLIERGANIEAKDEEGAIPLHDACAGGFTEIVQLLLSSANDTQHMKRMLESVDSEGDAPLHHAARGEHVDIIRLLLSNGASPTKPNLYGKTAADLPDQGTDARRLLQAAANSAMAC</sequence>
<dbReference type="SMART" id="SM00248">
    <property type="entry name" value="ANK"/>
    <property type="match status" value="3"/>
</dbReference>
<evidence type="ECO:0000256" key="1">
    <source>
        <dbReference type="ARBA" id="ARBA00004413"/>
    </source>
</evidence>
<dbReference type="PROSITE" id="PS50088">
    <property type="entry name" value="ANK_REPEAT"/>
    <property type="match status" value="3"/>
</dbReference>
<keyword evidence="3" id="KW-0677">Repeat</keyword>
<dbReference type="InterPro" id="IPR002110">
    <property type="entry name" value="Ankyrin_rpt"/>
</dbReference>
<dbReference type="InterPro" id="IPR051573">
    <property type="entry name" value="Ankyrin-SOCS_box_domain"/>
</dbReference>
<feature type="repeat" description="ANK" evidence="5">
    <location>
        <begin position="145"/>
        <end position="177"/>
    </location>
</feature>
<comment type="similarity">
    <text evidence="2">Belongs to the ankyrin SOCS box (ASB) family.</text>
</comment>
<dbReference type="Gene3D" id="1.25.40.20">
    <property type="entry name" value="Ankyrin repeat-containing domain"/>
    <property type="match status" value="2"/>
</dbReference>
<gene>
    <name evidence="7" type="ORF">RJT34_22456</name>
</gene>
<evidence type="ECO:0000313" key="7">
    <source>
        <dbReference type="EMBL" id="KAK7277443.1"/>
    </source>
</evidence>